<feature type="compositionally biased region" description="Low complexity" evidence="5">
    <location>
        <begin position="102"/>
        <end position="111"/>
    </location>
</feature>
<comment type="subcellular location">
    <subcellularLocation>
        <location evidence="1">Mitochondrion</location>
    </subcellularLocation>
</comment>
<reference evidence="7" key="1">
    <citation type="submission" date="2022-06" db="EMBL/GenBank/DDBJ databases">
        <authorList>
            <person name="Berger JAMES D."/>
            <person name="Berger JAMES D."/>
        </authorList>
    </citation>
    <scope>NUCLEOTIDE SEQUENCE [LARGE SCALE GENOMIC DNA]</scope>
</reference>
<evidence type="ECO:0000256" key="2">
    <source>
        <dbReference type="ARBA" id="ARBA00023054"/>
    </source>
</evidence>
<feature type="compositionally biased region" description="Polar residues" evidence="5">
    <location>
        <begin position="242"/>
        <end position="265"/>
    </location>
</feature>
<evidence type="ECO:0000256" key="1">
    <source>
        <dbReference type="ARBA" id="ARBA00004173"/>
    </source>
</evidence>
<keyword evidence="7" id="KW-1185">Reference proteome</keyword>
<dbReference type="GO" id="GO:0047496">
    <property type="term" value="P:vesicle transport along microtubule"/>
    <property type="evidence" value="ECO:0007669"/>
    <property type="project" value="TreeGrafter"/>
</dbReference>
<feature type="region of interest" description="Disordered" evidence="5">
    <location>
        <begin position="84"/>
        <end position="111"/>
    </location>
</feature>
<dbReference type="GO" id="GO:0031410">
    <property type="term" value="C:cytoplasmic vesicle"/>
    <property type="evidence" value="ECO:0007669"/>
    <property type="project" value="TreeGrafter"/>
</dbReference>
<dbReference type="InterPro" id="IPR006933">
    <property type="entry name" value="HAP1_N"/>
</dbReference>
<feature type="coiled-coil region" evidence="4">
    <location>
        <begin position="114"/>
        <end position="204"/>
    </location>
</feature>
<dbReference type="GO" id="GO:0005739">
    <property type="term" value="C:mitochondrion"/>
    <property type="evidence" value="ECO:0007669"/>
    <property type="project" value="UniProtKB-SubCell"/>
</dbReference>
<keyword evidence="2 4" id="KW-0175">Coiled coil</keyword>
<feature type="compositionally biased region" description="Low complexity" evidence="5">
    <location>
        <begin position="324"/>
        <end position="344"/>
    </location>
</feature>
<evidence type="ECO:0000313" key="7">
    <source>
        <dbReference type="Proteomes" id="UP000050795"/>
    </source>
</evidence>
<dbReference type="GO" id="GO:0048311">
    <property type="term" value="P:mitochondrion distribution"/>
    <property type="evidence" value="ECO:0007669"/>
    <property type="project" value="TreeGrafter"/>
</dbReference>
<dbReference type="AlphaFoldDB" id="A0AA85K1Z4"/>
<dbReference type="InterPro" id="IPR051946">
    <property type="entry name" value="Intracell_Traff-Reg"/>
</dbReference>
<evidence type="ECO:0000259" key="6">
    <source>
        <dbReference type="SMART" id="SM01424"/>
    </source>
</evidence>
<evidence type="ECO:0000256" key="3">
    <source>
        <dbReference type="ARBA" id="ARBA00023128"/>
    </source>
</evidence>
<sequence length="492" mass="55216">MTKTYEDLDAITQLLEEKQTDLELAAKIGKNLLERNRDLQSRLIETEKNLCARDEVISQLNHNLSVKDSLLRIFLRDSDQLADGNDDQISTTSSGRVSPIRSQGLSSSTGGDGLSLSSVNFSQLNRKLQDLEEENNILRQERNHLESRVKQLTAENEMLINRLKEAQISQSLLTSELKTSRDKYDECLTLYNEARSEIRALRKRSRRSYFRPGSLMSNTSIMNSPTSWHHTPSLSSNYLSGIAITPTQSDPDPTSCYNPSSSHQNVSDDDDGSSSSLDMLATQQHPGSDNLETTLAADLAHTKMKEYAADNVKHLFRAMEQVRSTRTPSSQPTSSIDNNNNNHNIMLPESGQEDTVSSSGFVSGSEPSENLRKHRSGGSEQVSDSGSPYAGRLLANQILVLSTYRMLNEDQVQEVINNSKHHHYYQTRSNHEHLLESEKRHSWLGCCDISSNVSEKGYLSGHDYNIKYKNSFDDSLLSCDPDVVGTNQLYYK</sequence>
<dbReference type="Proteomes" id="UP000050795">
    <property type="component" value="Unassembled WGS sequence"/>
</dbReference>
<feature type="domain" description="HAP1 N-terminal" evidence="6">
    <location>
        <begin position="1"/>
        <end position="204"/>
    </location>
</feature>
<dbReference type="Pfam" id="PF04849">
    <property type="entry name" value="HAP1_N"/>
    <property type="match status" value="1"/>
</dbReference>
<dbReference type="PANTHER" id="PTHR15751:SF12">
    <property type="entry name" value="TRAFFICKING KINESIN-BINDING PROTEIN MILT"/>
    <property type="match status" value="1"/>
</dbReference>
<name>A0AA85K1Z4_TRIRE</name>
<evidence type="ECO:0000313" key="8">
    <source>
        <dbReference type="WBParaSite" id="TREG1_54300.1"/>
    </source>
</evidence>
<protein>
    <recommendedName>
        <fullName evidence="6">HAP1 N-terminal domain-containing protein</fullName>
    </recommendedName>
</protein>
<dbReference type="PANTHER" id="PTHR15751">
    <property type="entry name" value="TRAFFICKING KINESIN-BINDING PROTEIN"/>
    <property type="match status" value="1"/>
</dbReference>
<feature type="compositionally biased region" description="Low complexity" evidence="5">
    <location>
        <begin position="356"/>
        <end position="368"/>
    </location>
</feature>
<feature type="compositionally biased region" description="Polar residues" evidence="5">
    <location>
        <begin position="87"/>
        <end position="96"/>
    </location>
</feature>
<keyword evidence="3" id="KW-0496">Mitochondrion</keyword>
<dbReference type="GO" id="GO:0017022">
    <property type="term" value="F:myosin binding"/>
    <property type="evidence" value="ECO:0007669"/>
    <property type="project" value="TreeGrafter"/>
</dbReference>
<dbReference type="GO" id="GO:0006605">
    <property type="term" value="P:protein targeting"/>
    <property type="evidence" value="ECO:0007669"/>
    <property type="project" value="TreeGrafter"/>
</dbReference>
<dbReference type="SMART" id="SM01424">
    <property type="entry name" value="HAP1_N"/>
    <property type="match status" value="1"/>
</dbReference>
<feature type="compositionally biased region" description="Polar residues" evidence="5">
    <location>
        <begin position="281"/>
        <end position="290"/>
    </location>
</feature>
<reference evidence="8" key="2">
    <citation type="submission" date="2023-11" db="UniProtKB">
        <authorList>
            <consortium name="WormBaseParasite"/>
        </authorList>
    </citation>
    <scope>IDENTIFICATION</scope>
</reference>
<evidence type="ECO:0000256" key="5">
    <source>
        <dbReference type="SAM" id="MobiDB-lite"/>
    </source>
</evidence>
<dbReference type="WBParaSite" id="TREG1_54300.1">
    <property type="protein sequence ID" value="TREG1_54300.1"/>
    <property type="gene ID" value="TREG1_54300"/>
</dbReference>
<organism evidence="7 8">
    <name type="scientific">Trichobilharzia regenti</name>
    <name type="common">Nasal bird schistosome</name>
    <dbReference type="NCBI Taxonomy" id="157069"/>
    <lineage>
        <taxon>Eukaryota</taxon>
        <taxon>Metazoa</taxon>
        <taxon>Spiralia</taxon>
        <taxon>Lophotrochozoa</taxon>
        <taxon>Platyhelminthes</taxon>
        <taxon>Trematoda</taxon>
        <taxon>Digenea</taxon>
        <taxon>Strigeidida</taxon>
        <taxon>Schistosomatoidea</taxon>
        <taxon>Schistosomatidae</taxon>
        <taxon>Trichobilharzia</taxon>
    </lineage>
</organism>
<proteinExistence type="predicted"/>
<evidence type="ECO:0000256" key="4">
    <source>
        <dbReference type="SAM" id="Coils"/>
    </source>
</evidence>
<accession>A0AA85K1Z4</accession>
<feature type="region of interest" description="Disordered" evidence="5">
    <location>
        <begin position="242"/>
        <end position="290"/>
    </location>
</feature>
<feature type="region of interest" description="Disordered" evidence="5">
    <location>
        <begin position="322"/>
        <end position="388"/>
    </location>
</feature>